<evidence type="ECO:0000256" key="1">
    <source>
        <dbReference type="SAM" id="SignalP"/>
    </source>
</evidence>
<evidence type="ECO:0000313" key="3">
    <source>
        <dbReference type="Proteomes" id="UP000663879"/>
    </source>
</evidence>
<name>A0A814T0E6_9BILA</name>
<sequence length="155" mass="17806">MSQVVFFLILKFKLVIESNSYETDEFTSILDKDVEDDDFEDDPNTVLTPQQQLTEQERELQLFSACLYMNVHRVSCSAHTLQLVVKDGLAKSSEISQIVAKICNKVHKSTIYSEILEEVKKKKISSSNVTRWNSQLKMIESILNIPVGVMEKIYQ</sequence>
<evidence type="ECO:0000313" key="2">
    <source>
        <dbReference type="EMBL" id="CAF1154946.1"/>
    </source>
</evidence>
<dbReference type="EMBL" id="CAJNOC010012688">
    <property type="protein sequence ID" value="CAF1154946.1"/>
    <property type="molecule type" value="Genomic_DNA"/>
</dbReference>
<dbReference type="Proteomes" id="UP000663879">
    <property type="component" value="Unassembled WGS sequence"/>
</dbReference>
<dbReference type="SUPFAM" id="SSF53098">
    <property type="entry name" value="Ribonuclease H-like"/>
    <property type="match status" value="1"/>
</dbReference>
<proteinExistence type="predicted"/>
<keyword evidence="1" id="KW-0732">Signal</keyword>
<reference evidence="2" key="1">
    <citation type="submission" date="2021-02" db="EMBL/GenBank/DDBJ databases">
        <authorList>
            <person name="Nowell W R."/>
        </authorList>
    </citation>
    <scope>NUCLEOTIDE SEQUENCE</scope>
    <source>
        <strain evidence="2">Ploen Becks lab</strain>
    </source>
</reference>
<comment type="caution">
    <text evidence="2">The sequence shown here is derived from an EMBL/GenBank/DDBJ whole genome shotgun (WGS) entry which is preliminary data.</text>
</comment>
<protein>
    <submittedName>
        <fullName evidence="2">Uncharacterized protein</fullName>
    </submittedName>
</protein>
<dbReference type="AlphaFoldDB" id="A0A814T0E6"/>
<dbReference type="OrthoDB" id="10046233at2759"/>
<gene>
    <name evidence="2" type="ORF">OXX778_LOCUS23429</name>
</gene>
<feature type="chain" id="PRO_5032447114" evidence="1">
    <location>
        <begin position="21"/>
        <end position="155"/>
    </location>
</feature>
<feature type="signal peptide" evidence="1">
    <location>
        <begin position="1"/>
        <end position="20"/>
    </location>
</feature>
<keyword evidence="3" id="KW-1185">Reference proteome</keyword>
<organism evidence="2 3">
    <name type="scientific">Brachionus calyciflorus</name>
    <dbReference type="NCBI Taxonomy" id="104777"/>
    <lineage>
        <taxon>Eukaryota</taxon>
        <taxon>Metazoa</taxon>
        <taxon>Spiralia</taxon>
        <taxon>Gnathifera</taxon>
        <taxon>Rotifera</taxon>
        <taxon>Eurotatoria</taxon>
        <taxon>Monogononta</taxon>
        <taxon>Pseudotrocha</taxon>
        <taxon>Ploima</taxon>
        <taxon>Brachionidae</taxon>
        <taxon>Brachionus</taxon>
    </lineage>
</organism>
<accession>A0A814T0E6</accession>
<dbReference type="InterPro" id="IPR012337">
    <property type="entry name" value="RNaseH-like_sf"/>
</dbReference>